<dbReference type="RefSeq" id="WP_118591837.1">
    <property type="nucleotide sequence ID" value="NZ_QSFP01000013.1"/>
</dbReference>
<evidence type="ECO:0000313" key="1">
    <source>
        <dbReference type="EMBL" id="RHA66303.1"/>
    </source>
</evidence>
<dbReference type="AlphaFoldDB" id="A0A413SG00"/>
<evidence type="ECO:0000313" key="2">
    <source>
        <dbReference type="Proteomes" id="UP000284465"/>
    </source>
</evidence>
<dbReference type="Proteomes" id="UP000284465">
    <property type="component" value="Unassembled WGS sequence"/>
</dbReference>
<name>A0A413SG00_9FIRM</name>
<reference evidence="1 2" key="1">
    <citation type="submission" date="2018-08" db="EMBL/GenBank/DDBJ databases">
        <title>A genome reference for cultivated species of the human gut microbiota.</title>
        <authorList>
            <person name="Zou Y."/>
            <person name="Xue W."/>
            <person name="Luo G."/>
        </authorList>
    </citation>
    <scope>NUCLEOTIDE SEQUENCE [LARGE SCALE GENOMIC DNA]</scope>
    <source>
        <strain evidence="1 2">AM43-11</strain>
    </source>
</reference>
<dbReference type="EMBL" id="QSFP01000013">
    <property type="protein sequence ID" value="RHA66303.1"/>
    <property type="molecule type" value="Genomic_DNA"/>
</dbReference>
<organism evidence="1 2">
    <name type="scientific">Roseburia intestinalis</name>
    <dbReference type="NCBI Taxonomy" id="166486"/>
    <lineage>
        <taxon>Bacteria</taxon>
        <taxon>Bacillati</taxon>
        <taxon>Bacillota</taxon>
        <taxon>Clostridia</taxon>
        <taxon>Lachnospirales</taxon>
        <taxon>Lachnospiraceae</taxon>
        <taxon>Roseburia</taxon>
    </lineage>
</organism>
<proteinExistence type="predicted"/>
<protein>
    <submittedName>
        <fullName evidence="1">Uncharacterized protein</fullName>
    </submittedName>
</protein>
<sequence>MYYKSSLSYDIAVRNGERKLINLETLNIPCVAANNEELAGLVKKIITELCLDSTGCDKNHVPYYIETVVYDLLSRSYVGMQGISLRLLDKDAIKWAEKIEYRFDCIYSEKDITNDVLPMLKEDSSQINEENDIEKILMLFIQKPSPFKNVCKYRIVHTNGQITYADKVSEI</sequence>
<comment type="caution">
    <text evidence="1">The sequence shown here is derived from an EMBL/GenBank/DDBJ whole genome shotgun (WGS) entry which is preliminary data.</text>
</comment>
<accession>A0A413SG00</accession>
<gene>
    <name evidence="1" type="ORF">DW927_12260</name>
</gene>